<dbReference type="EMBL" id="JAMZEJ010000007">
    <property type="protein sequence ID" value="MCQ8241673.1"/>
    <property type="molecule type" value="Genomic_DNA"/>
</dbReference>
<organism evidence="2 3">
    <name type="scientific">Rhizosaccharibacter radicis</name>
    <dbReference type="NCBI Taxonomy" id="2782605"/>
    <lineage>
        <taxon>Bacteria</taxon>
        <taxon>Pseudomonadati</taxon>
        <taxon>Pseudomonadota</taxon>
        <taxon>Alphaproteobacteria</taxon>
        <taxon>Acetobacterales</taxon>
        <taxon>Acetobacteraceae</taxon>
        <taxon>Rhizosaccharibacter</taxon>
    </lineage>
</organism>
<reference evidence="2 3" key="1">
    <citation type="submission" date="2022-06" db="EMBL/GenBank/DDBJ databases">
        <title>Rhizosaccharibacter gen. nov. sp. nov. KSS12, endophytic bacteria isolated from sugarcane.</title>
        <authorList>
            <person name="Pitiwittayakul N."/>
        </authorList>
    </citation>
    <scope>NUCLEOTIDE SEQUENCE [LARGE SCALE GENOMIC DNA]</scope>
    <source>
        <strain evidence="2 3">KSS12</strain>
    </source>
</reference>
<accession>A0ABT1VZA2</accession>
<dbReference type="RefSeq" id="WP_422920415.1">
    <property type="nucleotide sequence ID" value="NZ_JAMZEJ010000007.1"/>
</dbReference>
<protein>
    <submittedName>
        <fullName evidence="2">Uncharacterized protein</fullName>
    </submittedName>
</protein>
<proteinExistence type="predicted"/>
<keyword evidence="3" id="KW-1185">Reference proteome</keyword>
<evidence type="ECO:0000313" key="2">
    <source>
        <dbReference type="EMBL" id="MCQ8241673.1"/>
    </source>
</evidence>
<comment type="caution">
    <text evidence="2">The sequence shown here is derived from an EMBL/GenBank/DDBJ whole genome shotgun (WGS) entry which is preliminary data.</text>
</comment>
<evidence type="ECO:0000313" key="3">
    <source>
        <dbReference type="Proteomes" id="UP001524547"/>
    </source>
</evidence>
<dbReference type="Proteomes" id="UP001524547">
    <property type="component" value="Unassembled WGS sequence"/>
</dbReference>
<evidence type="ECO:0000256" key="1">
    <source>
        <dbReference type="SAM" id="MobiDB-lite"/>
    </source>
</evidence>
<feature type="compositionally biased region" description="Basic and acidic residues" evidence="1">
    <location>
        <begin position="76"/>
        <end position="92"/>
    </location>
</feature>
<feature type="region of interest" description="Disordered" evidence="1">
    <location>
        <begin position="1"/>
        <end position="92"/>
    </location>
</feature>
<sequence length="92" mass="10069">MEQDHTEENILRTQGEQNTGNHHKPASPGQPNADRIGGTRSGAENVEPARPDAVQSGPDIDRVAPLDDGPSPDLTGTRHAERREERDERGRL</sequence>
<name>A0ABT1VZA2_9PROT</name>
<gene>
    <name evidence="2" type="ORF">NFI88_12590</name>
</gene>
<feature type="compositionally biased region" description="Polar residues" evidence="1">
    <location>
        <begin position="11"/>
        <end position="20"/>
    </location>
</feature>
<feature type="compositionally biased region" description="Basic and acidic residues" evidence="1">
    <location>
        <begin position="1"/>
        <end position="10"/>
    </location>
</feature>